<evidence type="ECO:0000313" key="1">
    <source>
        <dbReference type="EMBL" id="MEB2662650.1"/>
    </source>
</evidence>
<accession>A0ABU5X1V2</accession>
<organism evidence="1 2">
    <name type="scientific">Bordetella parapertussis</name>
    <dbReference type="NCBI Taxonomy" id="519"/>
    <lineage>
        <taxon>Bacteria</taxon>
        <taxon>Pseudomonadati</taxon>
        <taxon>Pseudomonadota</taxon>
        <taxon>Betaproteobacteria</taxon>
        <taxon>Burkholderiales</taxon>
        <taxon>Alcaligenaceae</taxon>
        <taxon>Bordetella</taxon>
    </lineage>
</organism>
<dbReference type="Gene3D" id="3.40.630.10">
    <property type="entry name" value="Zn peptidases"/>
    <property type="match status" value="1"/>
</dbReference>
<keyword evidence="2" id="KW-1185">Reference proteome</keyword>
<dbReference type="InterPro" id="IPR021259">
    <property type="entry name" value="DUF2817"/>
</dbReference>
<proteinExistence type="predicted"/>
<evidence type="ECO:0000313" key="2">
    <source>
        <dbReference type="Proteomes" id="UP001324595"/>
    </source>
</evidence>
<reference evidence="1 2" key="1">
    <citation type="submission" date="2023-12" db="EMBL/GenBank/DDBJ databases">
        <title>Draft Genome Sequences of Bordetella parapertussis clinical Isolates from Colombia, 2023.</title>
        <authorList>
            <person name="Montilla E.A."/>
            <person name="Rojas F."/>
            <person name="Vargas M.N."/>
            <person name="Bonilla V."/>
            <person name="Duarte C."/>
        </authorList>
    </citation>
    <scope>NUCLEOTIDE SEQUENCE [LARGE SCALE GENOMIC DNA]</scope>
    <source>
        <strain evidence="1 2">320001806</strain>
    </source>
</reference>
<sequence length="364" mass="40628">MHASDPFSETYAQARAKFLEAARAAGADIHSYCHDTQRGPDGEALYLDVARLGGAQASRMLVVGCGTHGIEGYSGSAAQTDWLRRLDPSRLPRDTGVLLLLHAHNPWGVAHALRFTEENVDLNRNFVDFSQPLPQNPRYAEVHALIARDHWDEQDVEAIFRKLSDFRESVGEQVYSDAFNGGQYSHPTGIFYGGTRQQWSNRALREAIATHLAGVRQAAFIDLHTGIGPERGHVFLCFHEAGSPAYERARRWWGERAVNRDGVTHKAVARYQGLLVDAFVAMLPEAETTAVVVEFGTLPRPRMQRASMAARWLWEHQDADGALRATLMRDIREAFYPSAPDWRAGVLVQSREIFDRALAGLGQD</sequence>
<dbReference type="SUPFAM" id="SSF53187">
    <property type="entry name" value="Zn-dependent exopeptidases"/>
    <property type="match status" value="1"/>
</dbReference>
<comment type="caution">
    <text evidence="1">The sequence shown here is derived from an EMBL/GenBank/DDBJ whole genome shotgun (WGS) entry which is preliminary data.</text>
</comment>
<dbReference type="Proteomes" id="UP001324595">
    <property type="component" value="Unassembled WGS sequence"/>
</dbReference>
<dbReference type="CDD" id="cd06233">
    <property type="entry name" value="M14-like"/>
    <property type="match status" value="1"/>
</dbReference>
<dbReference type="GeneID" id="93202710"/>
<dbReference type="Pfam" id="PF10994">
    <property type="entry name" value="DUF2817"/>
    <property type="match status" value="1"/>
</dbReference>
<gene>
    <name evidence="1" type="ORF">U5T69_05350</name>
</gene>
<name>A0ABU5X1V2_BORPP</name>
<dbReference type="EMBL" id="JAXUBE010000010">
    <property type="protein sequence ID" value="MEB2662650.1"/>
    <property type="molecule type" value="Genomic_DNA"/>
</dbReference>
<dbReference type="RefSeq" id="WP_010927772.1">
    <property type="nucleotide sequence ID" value="NZ_AP019378.2"/>
</dbReference>
<protein>
    <submittedName>
        <fullName evidence="1">M14 family metallopeptidase</fullName>
    </submittedName>
</protein>